<dbReference type="SUPFAM" id="SSF47384">
    <property type="entry name" value="Homodimeric domain of signal transducing histidine kinase"/>
    <property type="match status" value="1"/>
</dbReference>
<dbReference type="Gene3D" id="3.30.450.40">
    <property type="match status" value="1"/>
</dbReference>
<dbReference type="CDD" id="cd00082">
    <property type="entry name" value="HisKA"/>
    <property type="match status" value="1"/>
</dbReference>
<evidence type="ECO:0000256" key="9">
    <source>
        <dbReference type="ARBA" id="ARBA00022840"/>
    </source>
</evidence>
<dbReference type="SMART" id="SM00387">
    <property type="entry name" value="HATPase_c"/>
    <property type="match status" value="1"/>
</dbReference>
<evidence type="ECO:0000256" key="12">
    <source>
        <dbReference type="SAM" id="Coils"/>
    </source>
</evidence>
<reference evidence="16 17" key="1">
    <citation type="submission" date="2015-09" db="EMBL/GenBank/DDBJ databases">
        <title>Genome sequence of Oxobacter pfennigii DSM 3222.</title>
        <authorList>
            <person name="Poehlein A."/>
            <person name="Bengelsdorf F.R."/>
            <person name="Schiel-Bengelsdorf B."/>
            <person name="Duerre P."/>
            <person name="Daniel R."/>
        </authorList>
    </citation>
    <scope>NUCLEOTIDE SEQUENCE [LARGE SCALE GENOMIC DNA]</scope>
    <source>
        <strain evidence="16 17">DSM 3222</strain>
    </source>
</reference>
<evidence type="ECO:0000313" key="16">
    <source>
        <dbReference type="EMBL" id="KPU42817.1"/>
    </source>
</evidence>
<dbReference type="EMBL" id="LKET01000051">
    <property type="protein sequence ID" value="KPU42817.1"/>
    <property type="molecule type" value="Genomic_DNA"/>
</dbReference>
<dbReference type="STRING" id="36849.OXPF_35800"/>
<feature type="domain" description="PAC" evidence="15">
    <location>
        <begin position="317"/>
        <end position="370"/>
    </location>
</feature>
<evidence type="ECO:0000313" key="17">
    <source>
        <dbReference type="Proteomes" id="UP000050326"/>
    </source>
</evidence>
<evidence type="ECO:0000256" key="10">
    <source>
        <dbReference type="ARBA" id="ARBA00023012"/>
    </source>
</evidence>
<dbReference type="InterPro" id="IPR050736">
    <property type="entry name" value="Sensor_HK_Regulatory"/>
</dbReference>
<evidence type="ECO:0000256" key="4">
    <source>
        <dbReference type="ARBA" id="ARBA00022475"/>
    </source>
</evidence>
<evidence type="ECO:0000256" key="6">
    <source>
        <dbReference type="ARBA" id="ARBA00022679"/>
    </source>
</evidence>
<comment type="caution">
    <text evidence="16">The sequence shown here is derived from an EMBL/GenBank/DDBJ whole genome shotgun (WGS) entry which is preliminary data.</text>
</comment>
<dbReference type="InterPro" id="IPR036097">
    <property type="entry name" value="HisK_dim/P_sf"/>
</dbReference>
<dbReference type="Pfam" id="PF13426">
    <property type="entry name" value="PAS_9"/>
    <property type="match status" value="1"/>
</dbReference>
<keyword evidence="5" id="KW-0597">Phosphoprotein</keyword>
<dbReference type="AlphaFoldDB" id="A0A0P8YT09"/>
<dbReference type="NCBIfam" id="TIGR00229">
    <property type="entry name" value="sensory_box"/>
    <property type="match status" value="2"/>
</dbReference>
<evidence type="ECO:0000256" key="5">
    <source>
        <dbReference type="ARBA" id="ARBA00022553"/>
    </source>
</evidence>
<feature type="domain" description="Histidine kinase" evidence="13">
    <location>
        <begin position="576"/>
        <end position="795"/>
    </location>
</feature>
<keyword evidence="8 16" id="KW-0418">Kinase</keyword>
<dbReference type="SMART" id="SM00388">
    <property type="entry name" value="HisKA"/>
    <property type="match status" value="1"/>
</dbReference>
<dbReference type="InterPro" id="IPR003018">
    <property type="entry name" value="GAF"/>
</dbReference>
<dbReference type="InterPro" id="IPR000014">
    <property type="entry name" value="PAS"/>
</dbReference>
<dbReference type="GO" id="GO:0000155">
    <property type="term" value="F:phosphorelay sensor kinase activity"/>
    <property type="evidence" value="ECO:0007669"/>
    <property type="project" value="InterPro"/>
</dbReference>
<dbReference type="EC" id="2.7.13.3" evidence="3"/>
<dbReference type="PROSITE" id="PS50109">
    <property type="entry name" value="HIS_KIN"/>
    <property type="match status" value="1"/>
</dbReference>
<dbReference type="SUPFAM" id="SSF55874">
    <property type="entry name" value="ATPase domain of HSP90 chaperone/DNA topoisomerase II/histidine kinase"/>
    <property type="match status" value="1"/>
</dbReference>
<evidence type="ECO:0000259" key="13">
    <source>
        <dbReference type="PROSITE" id="PS50109"/>
    </source>
</evidence>
<evidence type="ECO:0000256" key="3">
    <source>
        <dbReference type="ARBA" id="ARBA00012438"/>
    </source>
</evidence>
<keyword evidence="4" id="KW-1003">Cell membrane</keyword>
<dbReference type="InterPro" id="IPR013767">
    <property type="entry name" value="PAS_fold"/>
</dbReference>
<dbReference type="Pfam" id="PF00512">
    <property type="entry name" value="HisKA"/>
    <property type="match status" value="1"/>
</dbReference>
<dbReference type="PATRIC" id="fig|36849.3.peg.3786"/>
<dbReference type="Proteomes" id="UP000050326">
    <property type="component" value="Unassembled WGS sequence"/>
</dbReference>
<dbReference type="CDD" id="cd00130">
    <property type="entry name" value="PAS"/>
    <property type="match status" value="1"/>
</dbReference>
<keyword evidence="12" id="KW-0175">Coiled coil</keyword>
<dbReference type="RefSeq" id="WP_083480024.1">
    <property type="nucleotide sequence ID" value="NZ_LKET01000051.1"/>
</dbReference>
<keyword evidence="17" id="KW-1185">Reference proteome</keyword>
<keyword evidence="6 16" id="KW-0808">Transferase</keyword>
<dbReference type="InterPro" id="IPR029016">
    <property type="entry name" value="GAF-like_dom_sf"/>
</dbReference>
<dbReference type="SUPFAM" id="SSF55785">
    <property type="entry name" value="PYP-like sensor domain (PAS domain)"/>
    <property type="match status" value="2"/>
</dbReference>
<dbReference type="PANTHER" id="PTHR43711:SF26">
    <property type="entry name" value="SENSOR HISTIDINE KINASE RCSC"/>
    <property type="match status" value="1"/>
</dbReference>
<dbReference type="InterPro" id="IPR004358">
    <property type="entry name" value="Sig_transdc_His_kin-like_C"/>
</dbReference>
<dbReference type="GO" id="GO:0005524">
    <property type="term" value="F:ATP binding"/>
    <property type="evidence" value="ECO:0007669"/>
    <property type="project" value="UniProtKB-KW"/>
</dbReference>
<comment type="subcellular location">
    <subcellularLocation>
        <location evidence="2">Cell membrane</location>
    </subcellularLocation>
</comment>
<protein>
    <recommendedName>
        <fullName evidence="3">histidine kinase</fullName>
        <ecNumber evidence="3">2.7.13.3</ecNumber>
    </recommendedName>
</protein>
<feature type="coiled-coil region" evidence="12">
    <location>
        <begin position="358"/>
        <end position="385"/>
    </location>
</feature>
<evidence type="ECO:0000259" key="15">
    <source>
        <dbReference type="PROSITE" id="PS50113"/>
    </source>
</evidence>
<dbReference type="PRINTS" id="PR00344">
    <property type="entry name" value="BCTRLSENSOR"/>
</dbReference>
<dbReference type="Pfam" id="PF00989">
    <property type="entry name" value="PAS"/>
    <property type="match status" value="1"/>
</dbReference>
<feature type="coiled-coil region" evidence="12">
    <location>
        <begin position="545"/>
        <end position="572"/>
    </location>
</feature>
<dbReference type="PROSITE" id="PS50113">
    <property type="entry name" value="PAC"/>
    <property type="match status" value="2"/>
</dbReference>
<dbReference type="Pfam" id="PF13185">
    <property type="entry name" value="GAF_2"/>
    <property type="match status" value="1"/>
</dbReference>
<dbReference type="SMART" id="SM00091">
    <property type="entry name" value="PAS"/>
    <property type="match status" value="2"/>
</dbReference>
<dbReference type="CDD" id="cd16922">
    <property type="entry name" value="HATPase_EvgS-ArcB-TorS-like"/>
    <property type="match status" value="1"/>
</dbReference>
<evidence type="ECO:0000256" key="8">
    <source>
        <dbReference type="ARBA" id="ARBA00022777"/>
    </source>
</evidence>
<dbReference type="InterPro" id="IPR005467">
    <property type="entry name" value="His_kinase_dom"/>
</dbReference>
<feature type="domain" description="PAC" evidence="15">
    <location>
        <begin position="124"/>
        <end position="176"/>
    </location>
</feature>
<dbReference type="FunFam" id="3.30.565.10:FF:000023">
    <property type="entry name" value="PAS domain-containing sensor histidine kinase"/>
    <property type="match status" value="1"/>
</dbReference>
<dbReference type="InterPro" id="IPR036890">
    <property type="entry name" value="HATPase_C_sf"/>
</dbReference>
<dbReference type="OrthoDB" id="9813394at2"/>
<dbReference type="Gene3D" id="3.30.565.10">
    <property type="entry name" value="Histidine kinase-like ATPase, C-terminal domain"/>
    <property type="match status" value="1"/>
</dbReference>
<dbReference type="Gene3D" id="1.10.287.130">
    <property type="match status" value="1"/>
</dbReference>
<dbReference type="GO" id="GO:0005886">
    <property type="term" value="C:plasma membrane"/>
    <property type="evidence" value="ECO:0007669"/>
    <property type="project" value="UniProtKB-SubCell"/>
</dbReference>
<keyword evidence="11" id="KW-0472">Membrane</keyword>
<dbReference type="InterPro" id="IPR000700">
    <property type="entry name" value="PAS-assoc_C"/>
</dbReference>
<keyword evidence="10" id="KW-0902">Two-component regulatory system</keyword>
<evidence type="ECO:0000256" key="7">
    <source>
        <dbReference type="ARBA" id="ARBA00022741"/>
    </source>
</evidence>
<dbReference type="Pfam" id="PF02518">
    <property type="entry name" value="HATPase_c"/>
    <property type="match status" value="1"/>
</dbReference>
<dbReference type="InterPro" id="IPR003594">
    <property type="entry name" value="HATPase_dom"/>
</dbReference>
<keyword evidence="9" id="KW-0067">ATP-binding</keyword>
<keyword evidence="7" id="KW-0547">Nucleotide-binding</keyword>
<dbReference type="PANTHER" id="PTHR43711">
    <property type="entry name" value="TWO-COMPONENT HISTIDINE KINASE"/>
    <property type="match status" value="1"/>
</dbReference>
<evidence type="ECO:0000259" key="14">
    <source>
        <dbReference type="PROSITE" id="PS50112"/>
    </source>
</evidence>
<name>A0A0P8YT09_9CLOT</name>
<dbReference type="Gene3D" id="3.30.450.20">
    <property type="entry name" value="PAS domain"/>
    <property type="match status" value="2"/>
</dbReference>
<organism evidence="16 17">
    <name type="scientific">Oxobacter pfennigii</name>
    <dbReference type="NCBI Taxonomy" id="36849"/>
    <lineage>
        <taxon>Bacteria</taxon>
        <taxon>Bacillati</taxon>
        <taxon>Bacillota</taxon>
        <taxon>Clostridia</taxon>
        <taxon>Eubacteriales</taxon>
        <taxon>Clostridiaceae</taxon>
        <taxon>Oxobacter</taxon>
    </lineage>
</organism>
<feature type="domain" description="PAS" evidence="14">
    <location>
        <begin position="45"/>
        <end position="82"/>
    </location>
</feature>
<proteinExistence type="predicted"/>
<dbReference type="GO" id="GO:0006355">
    <property type="term" value="P:regulation of DNA-templated transcription"/>
    <property type="evidence" value="ECO:0007669"/>
    <property type="project" value="InterPro"/>
</dbReference>
<evidence type="ECO:0000256" key="2">
    <source>
        <dbReference type="ARBA" id="ARBA00004236"/>
    </source>
</evidence>
<dbReference type="PROSITE" id="PS50112">
    <property type="entry name" value="PAS"/>
    <property type="match status" value="1"/>
</dbReference>
<accession>A0A0P8YT09</accession>
<evidence type="ECO:0000256" key="11">
    <source>
        <dbReference type="ARBA" id="ARBA00023136"/>
    </source>
</evidence>
<comment type="catalytic activity">
    <reaction evidence="1">
        <text>ATP + protein L-histidine = ADP + protein N-phospho-L-histidine.</text>
        <dbReference type="EC" id="2.7.13.3"/>
    </reaction>
</comment>
<dbReference type="SMART" id="SM00065">
    <property type="entry name" value="GAF"/>
    <property type="match status" value="1"/>
</dbReference>
<dbReference type="InterPro" id="IPR035965">
    <property type="entry name" value="PAS-like_dom_sf"/>
</dbReference>
<dbReference type="InterPro" id="IPR003661">
    <property type="entry name" value="HisK_dim/P_dom"/>
</dbReference>
<sequence>MIERDRDKEELINELIQLRKRNQELELFLREKSAVAPLFSIKFHEEKRFKAILDAIPLSIVLVDAADRKFLYVNRRGMELYGSDYIGYDLDSFIAKVNAQKSDDMSCPLEDIPVSPLKYGEIVRNSEMTIKSEEDKHIPILVSSSPLYDSSGVITHFIVIFEDISERRWFEESLEVRSQKINVTLDGIQYNCYVRDYDWSFAYAGKQFTLEYAKKTDCSSKDRVIPLNIGHKKLEEELKQQKDLLEAVIENMNDVIIIYDKAGSVIYINAEARKQYPHISIGTKVNDVHNGMQYFDLDNNPILVENLPTRRVLRGEKIRNERVIGKLPGKTVIVEVNAVPIFNGKNNLISAVVSHRDVSKMVECEEKLKEQNKQLEGELADTSLLQGISMELLCEGNIQLLYERIIDAAMQIMRSEYASLQMLHIEHDNGCRLELLAFRGFNPQAAKFWEWVYAESGSTCGEALRTGNRVITSNVKECGFMQGTEDQVICFQTGINAVQTTPLYSRSGRMVGMISTHWREPHYPTERELKLLDVLARQAADIMEQKYYQEKLLKAEREKNEALEKAIEMKDEFLSLVSHEFRTPLNVINTAIQALNSVYANEMTEKIKEYIGTIKKNVNRQLRLVNNLLDITRANAGRIKINKKNLDIVFLTKAITESVYEFASYKGVRVTFVSALSKKMIGIDDEKYERIILNLLSNAIKFTPEGKSIVVNLHSSKGNVCIEVKDNGIGIPPNKIGVIFERFGQVDSSLSRQAEGTGIGLSLVKKFVEALNGSISVKSKIGKGSTFTILLPNETVAEEQDEKPIHDLMMDNRLVQITNIEFSDIYS</sequence>
<dbReference type="SUPFAM" id="SSF55781">
    <property type="entry name" value="GAF domain-like"/>
    <property type="match status" value="1"/>
</dbReference>
<evidence type="ECO:0000256" key="1">
    <source>
        <dbReference type="ARBA" id="ARBA00000085"/>
    </source>
</evidence>
<gene>
    <name evidence="16" type="primary">todS_2</name>
    <name evidence="16" type="ORF">OXPF_35800</name>
</gene>